<name>A0A3G4ZSY2_9VIRU</name>
<evidence type="ECO:0000256" key="3">
    <source>
        <dbReference type="ARBA" id="ARBA00022692"/>
    </source>
</evidence>
<dbReference type="Pfam" id="PF04178">
    <property type="entry name" value="Got1"/>
    <property type="match status" value="1"/>
</dbReference>
<evidence type="ECO:0000256" key="5">
    <source>
        <dbReference type="ARBA" id="ARBA00022989"/>
    </source>
</evidence>
<evidence type="ECO:0000256" key="7">
    <source>
        <dbReference type="SAM" id="Phobius"/>
    </source>
</evidence>
<feature type="transmembrane region" description="Helical" evidence="7">
    <location>
        <begin position="75"/>
        <end position="96"/>
    </location>
</feature>
<dbReference type="GO" id="GO:0016192">
    <property type="term" value="P:vesicle-mediated transport"/>
    <property type="evidence" value="ECO:0007669"/>
    <property type="project" value="InterPro"/>
</dbReference>
<dbReference type="PANTHER" id="PTHR23137:SF6">
    <property type="entry name" value="VESICLE TRANSPORT PROTEIN"/>
    <property type="match status" value="1"/>
</dbReference>
<organism evidence="8">
    <name type="scientific">Edafosvirus sp</name>
    <dbReference type="NCBI Taxonomy" id="2487765"/>
    <lineage>
        <taxon>Viruses</taxon>
        <taxon>Varidnaviria</taxon>
        <taxon>Bamfordvirae</taxon>
        <taxon>Nucleocytoviricota</taxon>
        <taxon>Megaviricetes</taxon>
        <taxon>Imitervirales</taxon>
        <taxon>Mimiviridae</taxon>
        <taxon>Klosneuvirinae</taxon>
    </lineage>
</organism>
<dbReference type="InterPro" id="IPR011691">
    <property type="entry name" value="Vesicle_transpt_SFT2"/>
</dbReference>
<keyword evidence="2" id="KW-0813">Transport</keyword>
<gene>
    <name evidence="8" type="ORF">Edafosvirus3_88</name>
</gene>
<evidence type="ECO:0000256" key="6">
    <source>
        <dbReference type="ARBA" id="ARBA00023136"/>
    </source>
</evidence>
<feature type="transmembrane region" description="Helical" evidence="7">
    <location>
        <begin position="131"/>
        <end position="150"/>
    </location>
</feature>
<evidence type="ECO:0008006" key="9">
    <source>
        <dbReference type="Google" id="ProtNLM"/>
    </source>
</evidence>
<evidence type="ECO:0000256" key="2">
    <source>
        <dbReference type="ARBA" id="ARBA00022448"/>
    </source>
</evidence>
<reference evidence="8" key="1">
    <citation type="submission" date="2018-10" db="EMBL/GenBank/DDBJ databases">
        <title>Hidden diversity of soil giant viruses.</title>
        <authorList>
            <person name="Schulz F."/>
            <person name="Alteio L."/>
            <person name="Goudeau D."/>
            <person name="Ryan E.M."/>
            <person name="Malmstrom R.R."/>
            <person name="Blanchard J."/>
            <person name="Woyke T."/>
        </authorList>
    </citation>
    <scope>NUCLEOTIDE SEQUENCE</scope>
    <source>
        <strain evidence="8">EDV1</strain>
    </source>
</reference>
<dbReference type="EMBL" id="MK072068">
    <property type="protein sequence ID" value="AYV78010.1"/>
    <property type="molecule type" value="Genomic_DNA"/>
</dbReference>
<keyword evidence="3 7" id="KW-0812">Transmembrane</keyword>
<keyword evidence="5 7" id="KW-1133">Transmembrane helix</keyword>
<keyword evidence="6 7" id="KW-0472">Membrane</keyword>
<evidence type="ECO:0000256" key="1">
    <source>
        <dbReference type="ARBA" id="ARBA00004141"/>
    </source>
</evidence>
<dbReference type="GO" id="GO:0015031">
    <property type="term" value="P:protein transport"/>
    <property type="evidence" value="ECO:0007669"/>
    <property type="project" value="UniProtKB-KW"/>
</dbReference>
<feature type="transmembrane region" description="Helical" evidence="7">
    <location>
        <begin position="108"/>
        <end position="125"/>
    </location>
</feature>
<proteinExistence type="predicted"/>
<sequence>MSSLFGGSNEKKDDGIVKQISVAIGLEPKSELEEACDTCGLTRMQRYSCFGVLFCIGGLMSWLAFISIANPRKFALLYSLGNVVALCGSFFLAGFVSQIKAMFKFKRIIPTCVYITAMIMTIVAAVHGWSIWIVLLFALIQFCALIYYMLTYIPFGTTMLKNALFCGKC</sequence>
<evidence type="ECO:0000313" key="8">
    <source>
        <dbReference type="EMBL" id="AYV78010.1"/>
    </source>
</evidence>
<accession>A0A3G4ZSY2</accession>
<dbReference type="GO" id="GO:0016020">
    <property type="term" value="C:membrane"/>
    <property type="evidence" value="ECO:0007669"/>
    <property type="project" value="UniProtKB-SubCell"/>
</dbReference>
<dbReference type="InterPro" id="IPR007305">
    <property type="entry name" value="Vesicle_transpt_Got1/SFT2"/>
</dbReference>
<evidence type="ECO:0000256" key="4">
    <source>
        <dbReference type="ARBA" id="ARBA00022927"/>
    </source>
</evidence>
<comment type="subcellular location">
    <subcellularLocation>
        <location evidence="1">Membrane</location>
        <topology evidence="1">Multi-pass membrane protein</topology>
    </subcellularLocation>
</comment>
<keyword evidence="4" id="KW-0653">Protein transport</keyword>
<dbReference type="PANTHER" id="PTHR23137">
    <property type="entry name" value="VESICLE TRANSPORT PROTEIN-RELATED"/>
    <property type="match status" value="1"/>
</dbReference>
<feature type="transmembrane region" description="Helical" evidence="7">
    <location>
        <begin position="50"/>
        <end position="69"/>
    </location>
</feature>
<protein>
    <recommendedName>
        <fullName evidence="9">Vesicle transport protein</fullName>
    </recommendedName>
</protein>